<dbReference type="Proteomes" id="UP001215598">
    <property type="component" value="Unassembled WGS sequence"/>
</dbReference>
<protein>
    <submittedName>
        <fullName evidence="2">Uncharacterized protein</fullName>
    </submittedName>
</protein>
<reference evidence="2" key="1">
    <citation type="submission" date="2023-03" db="EMBL/GenBank/DDBJ databases">
        <title>Massive genome expansion in bonnet fungi (Mycena s.s.) driven by repeated elements and novel gene families across ecological guilds.</title>
        <authorList>
            <consortium name="Lawrence Berkeley National Laboratory"/>
            <person name="Harder C.B."/>
            <person name="Miyauchi S."/>
            <person name="Viragh M."/>
            <person name="Kuo A."/>
            <person name="Thoen E."/>
            <person name="Andreopoulos B."/>
            <person name="Lu D."/>
            <person name="Skrede I."/>
            <person name="Drula E."/>
            <person name="Henrissat B."/>
            <person name="Morin E."/>
            <person name="Kohler A."/>
            <person name="Barry K."/>
            <person name="LaButti K."/>
            <person name="Morin E."/>
            <person name="Salamov A."/>
            <person name="Lipzen A."/>
            <person name="Mereny Z."/>
            <person name="Hegedus B."/>
            <person name="Baldrian P."/>
            <person name="Stursova M."/>
            <person name="Weitz H."/>
            <person name="Taylor A."/>
            <person name="Grigoriev I.V."/>
            <person name="Nagy L.G."/>
            <person name="Martin F."/>
            <person name="Kauserud H."/>
        </authorList>
    </citation>
    <scope>NUCLEOTIDE SEQUENCE</scope>
    <source>
        <strain evidence="2">CBHHK182m</strain>
    </source>
</reference>
<evidence type="ECO:0000313" key="3">
    <source>
        <dbReference type="Proteomes" id="UP001215598"/>
    </source>
</evidence>
<dbReference type="AlphaFoldDB" id="A0AAD7NLJ8"/>
<keyword evidence="3" id="KW-1185">Reference proteome</keyword>
<organism evidence="2 3">
    <name type="scientific">Mycena metata</name>
    <dbReference type="NCBI Taxonomy" id="1033252"/>
    <lineage>
        <taxon>Eukaryota</taxon>
        <taxon>Fungi</taxon>
        <taxon>Dikarya</taxon>
        <taxon>Basidiomycota</taxon>
        <taxon>Agaricomycotina</taxon>
        <taxon>Agaricomycetes</taxon>
        <taxon>Agaricomycetidae</taxon>
        <taxon>Agaricales</taxon>
        <taxon>Marasmiineae</taxon>
        <taxon>Mycenaceae</taxon>
        <taxon>Mycena</taxon>
    </lineage>
</organism>
<gene>
    <name evidence="2" type="ORF">B0H16DRAFT_384877</name>
</gene>
<evidence type="ECO:0000313" key="2">
    <source>
        <dbReference type="EMBL" id="KAJ7766038.1"/>
    </source>
</evidence>
<comment type="caution">
    <text evidence="2">The sequence shown here is derived from an EMBL/GenBank/DDBJ whole genome shotgun (WGS) entry which is preliminary data.</text>
</comment>
<dbReference type="EMBL" id="JARKIB010000024">
    <property type="protein sequence ID" value="KAJ7766038.1"/>
    <property type="molecule type" value="Genomic_DNA"/>
</dbReference>
<feature type="chain" id="PRO_5042131684" evidence="1">
    <location>
        <begin position="19"/>
        <end position="143"/>
    </location>
</feature>
<accession>A0AAD7NLJ8</accession>
<feature type="signal peptide" evidence="1">
    <location>
        <begin position="1"/>
        <end position="18"/>
    </location>
</feature>
<sequence length="143" mass="14132">MARLIALFIVFLAALVTAAPLGTRAGLGSIKCNIDRFKIVTSLAATNAAVKQIDTSSSDTAAAVGTAQTGLSSAADGIKTIALNIITGQSPSAAARTQVQNGLNDAQTALTGINDSTAGATVAAAQSKLAATIQDGDDVVADC</sequence>
<evidence type="ECO:0000256" key="1">
    <source>
        <dbReference type="SAM" id="SignalP"/>
    </source>
</evidence>
<keyword evidence="1" id="KW-0732">Signal</keyword>
<proteinExistence type="predicted"/>
<name>A0AAD7NLJ8_9AGAR</name>